<dbReference type="EMBL" id="UGMS01000001">
    <property type="protein sequence ID" value="STV74984.1"/>
    <property type="molecule type" value="Genomic_DNA"/>
</dbReference>
<dbReference type="NCBIfam" id="TIGR00124">
    <property type="entry name" value="cit_ly_ligase"/>
    <property type="match status" value="1"/>
</dbReference>
<sequence length="369" mass="41640">MTLIKVWAGETRCNTDQTLEFEKVETSNGTFRDEIILFLKNNGLGIDGDIEQFVVARCQRQLVACAGLAGNTLKCIAVAREWRGTALGLKIIHEAELQAVQNGEHQLFLLTCPDNVRSFQGCGFYPLVTLDNRATLMENSPVGIHRYCRQLRGQHLVTAGNIGGIVMNANPFTLGHQYLIEQAAKACDWLHVFVVEEDLSTFSFRQRFAMVQEGSRHLPNITVHPGSKYIISRGTFPGYFLKEKQIINEVYAAIDLLMFRRYIAPALNINQRFVGTEPFCKVTAQYNDAMHHWLEDEMTIPAASIKVNEIQRMTDMNNLPISASAVRKLLSHEDMHTVKSMVPATTMPYLYKWLSANQSKQPDLDMVDA</sequence>
<dbReference type="GO" id="GO:0016747">
    <property type="term" value="F:acyltransferase activity, transferring groups other than amino-acyl groups"/>
    <property type="evidence" value="ECO:0007669"/>
    <property type="project" value="InterPro"/>
</dbReference>
<dbReference type="GO" id="GO:0005524">
    <property type="term" value="F:ATP binding"/>
    <property type="evidence" value="ECO:0007669"/>
    <property type="project" value="UniProtKB-UniRule"/>
</dbReference>
<dbReference type="InterPro" id="IPR016181">
    <property type="entry name" value="Acyl_CoA_acyltransferase"/>
</dbReference>
<dbReference type="InterPro" id="IPR000182">
    <property type="entry name" value="GNAT_dom"/>
</dbReference>
<dbReference type="InterPro" id="IPR014729">
    <property type="entry name" value="Rossmann-like_a/b/a_fold"/>
</dbReference>
<reference evidence="5 6" key="1">
    <citation type="submission" date="2018-06" db="EMBL/GenBank/DDBJ databases">
        <authorList>
            <consortium name="Pathogen Informatics"/>
            <person name="Doyle S."/>
        </authorList>
    </citation>
    <scope>NUCLEOTIDE SEQUENCE [LARGE SCALE GENOMIC DNA]</scope>
    <source>
        <strain evidence="5 6">NCTC11685</strain>
    </source>
</reference>
<dbReference type="InterPro" id="IPR013166">
    <property type="entry name" value="Citrate_lyase_ligase_C"/>
</dbReference>
<comment type="catalytic activity">
    <reaction evidence="3">
        <text>holo-[citrate lyase ACP] + acetate + ATP = acetyl-[citrate lyase ACP] + AMP + diphosphate</text>
        <dbReference type="Rhea" id="RHEA:23788"/>
        <dbReference type="Rhea" id="RHEA-COMP:10158"/>
        <dbReference type="Rhea" id="RHEA-COMP:13710"/>
        <dbReference type="ChEBI" id="CHEBI:30089"/>
        <dbReference type="ChEBI" id="CHEBI:30616"/>
        <dbReference type="ChEBI" id="CHEBI:33019"/>
        <dbReference type="ChEBI" id="CHEBI:82683"/>
        <dbReference type="ChEBI" id="CHEBI:137976"/>
        <dbReference type="ChEBI" id="CHEBI:456215"/>
        <dbReference type="EC" id="6.2.1.22"/>
    </reaction>
</comment>
<comment type="function">
    <text evidence="3">Acetylation of prosthetic group (2-(5''-phosphoribosyl)-3'-dephosphocoenzyme-A) of the gamma subunit of citrate lyase.</text>
</comment>
<dbReference type="PROSITE" id="PS51186">
    <property type="entry name" value="GNAT"/>
    <property type="match status" value="1"/>
</dbReference>
<keyword evidence="5" id="KW-0456">Lyase</keyword>
<comment type="caution">
    <text evidence="5">The sequence shown here is derived from an EMBL/GenBank/DDBJ whole genome shotgun (WGS) entry which is preliminary data.</text>
</comment>
<dbReference type="AlphaFoldDB" id="A0A7H4N239"/>
<dbReference type="EC" id="6.2.1.22" evidence="3"/>
<gene>
    <name evidence="5" type="primary">citC_1</name>
    <name evidence="5" type="ORF">NCTC11685_01316</name>
</gene>
<dbReference type="Gene3D" id="3.40.50.620">
    <property type="entry name" value="HUPs"/>
    <property type="match status" value="1"/>
</dbReference>
<dbReference type="Proteomes" id="UP000254863">
    <property type="component" value="Unassembled WGS sequence"/>
</dbReference>
<keyword evidence="3 5" id="KW-0436">Ligase</keyword>
<accession>A0A7H4N239</accession>
<name>A0A7H4N239_9ENTR</name>
<dbReference type="PIRSF" id="PIRSF005751">
    <property type="entry name" value="Acet_citr_lig"/>
    <property type="match status" value="1"/>
</dbReference>
<evidence type="ECO:0000256" key="1">
    <source>
        <dbReference type="ARBA" id="ARBA00022741"/>
    </source>
</evidence>
<dbReference type="Gene3D" id="3.40.630.30">
    <property type="match status" value="1"/>
</dbReference>
<evidence type="ECO:0000313" key="6">
    <source>
        <dbReference type="Proteomes" id="UP000254863"/>
    </source>
</evidence>
<dbReference type="SUPFAM" id="SSF52374">
    <property type="entry name" value="Nucleotidylyl transferase"/>
    <property type="match status" value="1"/>
</dbReference>
<keyword evidence="2 3" id="KW-0067">ATP-binding</keyword>
<dbReference type="SUPFAM" id="SSF55729">
    <property type="entry name" value="Acyl-CoA N-acyltransferases (Nat)"/>
    <property type="match status" value="1"/>
</dbReference>
<keyword evidence="1 3" id="KW-0547">Nucleotide-binding</keyword>
<organism evidence="5 6">
    <name type="scientific">Klebsiella michiganensis</name>
    <dbReference type="NCBI Taxonomy" id="1134687"/>
    <lineage>
        <taxon>Bacteria</taxon>
        <taxon>Pseudomonadati</taxon>
        <taxon>Pseudomonadota</taxon>
        <taxon>Gammaproteobacteria</taxon>
        <taxon>Enterobacterales</taxon>
        <taxon>Enterobacteriaceae</taxon>
        <taxon>Klebsiella/Raoultella group</taxon>
        <taxon>Klebsiella</taxon>
    </lineage>
</organism>
<dbReference type="GO" id="GO:0008771">
    <property type="term" value="F:[citrate (pro-3S)-lyase] ligase activity"/>
    <property type="evidence" value="ECO:0007669"/>
    <property type="project" value="UniProtKB-EC"/>
</dbReference>
<evidence type="ECO:0000256" key="3">
    <source>
        <dbReference type="PIRNR" id="PIRNR005751"/>
    </source>
</evidence>
<evidence type="ECO:0000259" key="4">
    <source>
        <dbReference type="PROSITE" id="PS51186"/>
    </source>
</evidence>
<dbReference type="Pfam" id="PF08218">
    <property type="entry name" value="Citrate_ly_lig"/>
    <property type="match status" value="1"/>
</dbReference>
<evidence type="ECO:0000313" key="5">
    <source>
        <dbReference type="EMBL" id="STV74984.1"/>
    </source>
</evidence>
<dbReference type="GO" id="GO:0016829">
    <property type="term" value="F:lyase activity"/>
    <property type="evidence" value="ECO:0007669"/>
    <property type="project" value="UniProtKB-KW"/>
</dbReference>
<dbReference type="PANTHER" id="PTHR40599">
    <property type="entry name" value="[CITRATE [PRO-3S]-LYASE] LIGASE"/>
    <property type="match status" value="1"/>
</dbReference>
<dbReference type="InterPro" id="IPR004821">
    <property type="entry name" value="Cyt_trans-like"/>
</dbReference>
<protein>
    <recommendedName>
        <fullName evidence="3">[Citrate [pro-3S]-lyase] ligase</fullName>
        <ecNumber evidence="3">6.2.1.22</ecNumber>
    </recommendedName>
</protein>
<proteinExistence type="predicted"/>
<dbReference type="PANTHER" id="PTHR40599:SF1">
    <property type="entry name" value="[CITRATE [PRO-3S]-LYASE] LIGASE"/>
    <property type="match status" value="1"/>
</dbReference>
<dbReference type="InterPro" id="IPR005216">
    <property type="entry name" value="Citrate_lyase_ligase"/>
</dbReference>
<feature type="domain" description="N-acetyltransferase" evidence="4">
    <location>
        <begin position="4"/>
        <end position="142"/>
    </location>
</feature>
<dbReference type="SMART" id="SM00764">
    <property type="entry name" value="Citrate_ly_lig"/>
    <property type="match status" value="1"/>
</dbReference>
<evidence type="ECO:0000256" key="2">
    <source>
        <dbReference type="ARBA" id="ARBA00022840"/>
    </source>
</evidence>
<dbReference type="NCBIfam" id="TIGR00125">
    <property type="entry name" value="cyt_tran_rel"/>
    <property type="match status" value="1"/>
</dbReference>